<dbReference type="Proteomes" id="UP000396862">
    <property type="component" value="Unassembled WGS sequence"/>
</dbReference>
<keyword evidence="1" id="KW-0732">Signal</keyword>
<dbReference type="Gene3D" id="3.20.20.190">
    <property type="entry name" value="Phosphatidylinositol (PI) phosphodiesterase"/>
    <property type="match status" value="1"/>
</dbReference>
<feature type="chain" id="PRO_5015118441" evidence="1">
    <location>
        <begin position="23"/>
        <end position="289"/>
    </location>
</feature>
<sequence length="289" mass="32625">MKRLLLSFLVVFMLQGISNVWAATGENQATKHAGKQKQERRKTDDGFATNGVIAHRGAWKAKKLPTNSIASLKQAMKLGVAGSEFDIHETADGVLVIHHDNTYNGLTIEKTNYTDLLKFKRSNGESIPTLEQYIKTGMTQHRTRLIAELKPSVISKERSIELANKVVAMVQKLHAQDWIVYISFSYDILKRIHELEPGARLMPLQKSVNIHQMKADGMWGIDFYYGAFKKNPELVEVAHSNGLKVNAWTVDKPEVMDELLRQGVDFITTDAPEMLLKKVSQRRKAAGKR</sequence>
<reference evidence="3 6" key="2">
    <citation type="submission" date="2019-10" db="EMBL/GenBank/DDBJ databases">
        <title>Prolixibacter strains distinguished by the presence of nitrate reductase genes were adept at nitrate-dependent anaerobic corrosion of metallic iron and carbon steel.</title>
        <authorList>
            <person name="Iino T."/>
            <person name="Shono N."/>
            <person name="Ito K."/>
            <person name="Nakamura R."/>
            <person name="Sueoka K."/>
            <person name="Harayama S."/>
            <person name="Ohkuma M."/>
        </authorList>
    </citation>
    <scope>NUCLEOTIDE SEQUENCE [LARGE SCALE GENOMIC DNA]</scope>
    <source>
        <strain evidence="3 6">MIC1-1</strain>
    </source>
</reference>
<feature type="domain" description="GP-PDE" evidence="2">
    <location>
        <begin position="50"/>
        <end position="279"/>
    </location>
</feature>
<dbReference type="Proteomes" id="UP000240621">
    <property type="component" value="Unassembled WGS sequence"/>
</dbReference>
<dbReference type="PANTHER" id="PTHR46211">
    <property type="entry name" value="GLYCEROPHOSPHORYL DIESTER PHOSPHODIESTERASE"/>
    <property type="match status" value="1"/>
</dbReference>
<dbReference type="PROSITE" id="PS51704">
    <property type="entry name" value="GP_PDE"/>
    <property type="match status" value="1"/>
</dbReference>
<feature type="signal peptide" evidence="1">
    <location>
        <begin position="1"/>
        <end position="22"/>
    </location>
</feature>
<dbReference type="EMBL" id="BLAU01000001">
    <property type="protein sequence ID" value="GET23157.1"/>
    <property type="molecule type" value="Genomic_DNA"/>
</dbReference>
<dbReference type="InterPro" id="IPR030395">
    <property type="entry name" value="GP_PDE_dom"/>
</dbReference>
<dbReference type="GO" id="GO:0008081">
    <property type="term" value="F:phosphoric diester hydrolase activity"/>
    <property type="evidence" value="ECO:0007669"/>
    <property type="project" value="InterPro"/>
</dbReference>
<comment type="caution">
    <text evidence="4">The sequence shown here is derived from an EMBL/GenBank/DDBJ whole genome shotgun (WGS) entry which is preliminary data.</text>
</comment>
<dbReference type="AlphaFoldDB" id="A0A2P8CFF4"/>
<evidence type="ECO:0000313" key="4">
    <source>
        <dbReference type="EMBL" id="PSK83609.1"/>
    </source>
</evidence>
<evidence type="ECO:0000313" key="3">
    <source>
        <dbReference type="EMBL" id="GET23157.1"/>
    </source>
</evidence>
<accession>A0A2P8CFF4</accession>
<organism evidence="4 5">
    <name type="scientific">Prolixibacter denitrificans</name>
    <dbReference type="NCBI Taxonomy" id="1541063"/>
    <lineage>
        <taxon>Bacteria</taxon>
        <taxon>Pseudomonadati</taxon>
        <taxon>Bacteroidota</taxon>
        <taxon>Bacteroidia</taxon>
        <taxon>Marinilabiliales</taxon>
        <taxon>Prolixibacteraceae</taxon>
        <taxon>Prolixibacter</taxon>
    </lineage>
</organism>
<dbReference type="SUPFAM" id="SSF51695">
    <property type="entry name" value="PLC-like phosphodiesterases"/>
    <property type="match status" value="1"/>
</dbReference>
<proteinExistence type="predicted"/>
<evidence type="ECO:0000259" key="2">
    <source>
        <dbReference type="PROSITE" id="PS51704"/>
    </source>
</evidence>
<name>A0A2P8CFF4_9BACT</name>
<gene>
    <name evidence="4" type="ORF">CLV93_10324</name>
    <name evidence="3" type="ORF">JCM18694_34030</name>
</gene>
<dbReference type="EMBL" id="PYGC01000003">
    <property type="protein sequence ID" value="PSK83609.1"/>
    <property type="molecule type" value="Genomic_DNA"/>
</dbReference>
<evidence type="ECO:0000256" key="1">
    <source>
        <dbReference type="SAM" id="SignalP"/>
    </source>
</evidence>
<evidence type="ECO:0000313" key="6">
    <source>
        <dbReference type="Proteomes" id="UP000396862"/>
    </source>
</evidence>
<dbReference type="InterPro" id="IPR017946">
    <property type="entry name" value="PLC-like_Pdiesterase_TIM-brl"/>
</dbReference>
<evidence type="ECO:0000313" key="5">
    <source>
        <dbReference type="Proteomes" id="UP000240621"/>
    </source>
</evidence>
<dbReference type="RefSeq" id="WP_106541458.1">
    <property type="nucleotide sequence ID" value="NZ_BLAU01000001.1"/>
</dbReference>
<dbReference type="Pfam" id="PF03009">
    <property type="entry name" value="GDPD"/>
    <property type="match status" value="1"/>
</dbReference>
<dbReference type="GO" id="GO:0006629">
    <property type="term" value="P:lipid metabolic process"/>
    <property type="evidence" value="ECO:0007669"/>
    <property type="project" value="InterPro"/>
</dbReference>
<dbReference type="PANTHER" id="PTHR46211:SF1">
    <property type="entry name" value="GLYCEROPHOSPHODIESTER PHOSPHODIESTERASE, CYTOPLASMIC"/>
    <property type="match status" value="1"/>
</dbReference>
<reference evidence="4 5" key="1">
    <citation type="submission" date="2018-03" db="EMBL/GenBank/DDBJ databases">
        <title>Genomic Encyclopedia of Archaeal and Bacterial Type Strains, Phase II (KMG-II): from individual species to whole genera.</title>
        <authorList>
            <person name="Goeker M."/>
        </authorList>
    </citation>
    <scope>NUCLEOTIDE SEQUENCE [LARGE SCALE GENOMIC DNA]</scope>
    <source>
        <strain evidence="4 5">DSM 27267</strain>
    </source>
</reference>
<dbReference type="OrthoDB" id="9776255at2"/>
<protein>
    <submittedName>
        <fullName evidence="4">Glycerophosphoryl diester phosphodiesterase</fullName>
    </submittedName>
</protein>
<keyword evidence="6" id="KW-1185">Reference proteome</keyword>